<dbReference type="SMART" id="SM00409">
    <property type="entry name" value="IG"/>
    <property type="match status" value="2"/>
</dbReference>
<feature type="region of interest" description="Disordered" evidence="11">
    <location>
        <begin position="1097"/>
        <end position="1186"/>
    </location>
</feature>
<keyword evidence="6" id="KW-0418">Kinase</keyword>
<feature type="compositionally biased region" description="Polar residues" evidence="11">
    <location>
        <begin position="384"/>
        <end position="403"/>
    </location>
</feature>
<accession>A0A3Q2DP97</accession>
<dbReference type="EC" id="2.7.11.1" evidence="2"/>
<dbReference type="SUPFAM" id="SSF48726">
    <property type="entry name" value="Immunoglobulin"/>
    <property type="match status" value="2"/>
</dbReference>
<reference evidence="14" key="1">
    <citation type="submission" date="2025-08" db="UniProtKB">
        <authorList>
            <consortium name="Ensembl"/>
        </authorList>
    </citation>
    <scope>IDENTIFICATION</scope>
</reference>
<feature type="region of interest" description="Disordered" evidence="11">
    <location>
        <begin position="240"/>
        <end position="266"/>
    </location>
</feature>
<dbReference type="OrthoDB" id="301415at2759"/>
<feature type="region of interest" description="Disordered" evidence="11">
    <location>
        <begin position="856"/>
        <end position="875"/>
    </location>
</feature>
<evidence type="ECO:0000256" key="10">
    <source>
        <dbReference type="ARBA" id="ARBA00048679"/>
    </source>
</evidence>
<dbReference type="InterPro" id="IPR013098">
    <property type="entry name" value="Ig_I-set"/>
</dbReference>
<dbReference type="GO" id="GO:0005634">
    <property type="term" value="C:nucleus"/>
    <property type="evidence" value="ECO:0007669"/>
    <property type="project" value="TreeGrafter"/>
</dbReference>
<dbReference type="GO" id="GO:0004674">
    <property type="term" value="F:protein serine/threonine kinase activity"/>
    <property type="evidence" value="ECO:0007669"/>
    <property type="project" value="UniProtKB-KW"/>
</dbReference>
<dbReference type="SMART" id="SM00408">
    <property type="entry name" value="IGc2"/>
    <property type="match status" value="2"/>
</dbReference>
<feature type="domain" description="Ig-like" evidence="12">
    <location>
        <begin position="59"/>
        <end position="150"/>
    </location>
</feature>
<dbReference type="STRING" id="28743.ENSCVAP00000021621"/>
<keyword evidence="5" id="KW-0677">Repeat</keyword>
<evidence type="ECO:0000256" key="9">
    <source>
        <dbReference type="ARBA" id="ARBA00047899"/>
    </source>
</evidence>
<dbReference type="SMART" id="SM00811">
    <property type="entry name" value="Alpha_kinase"/>
    <property type="match status" value="1"/>
</dbReference>
<feature type="compositionally biased region" description="Polar residues" evidence="11">
    <location>
        <begin position="250"/>
        <end position="260"/>
    </location>
</feature>
<feature type="compositionally biased region" description="Polar residues" evidence="11">
    <location>
        <begin position="1097"/>
        <end position="1114"/>
    </location>
</feature>
<dbReference type="OMA" id="MTESHIG"/>
<evidence type="ECO:0000256" key="1">
    <source>
        <dbReference type="ARBA" id="ARBA00008651"/>
    </source>
</evidence>
<dbReference type="RefSeq" id="XP_015227072.1">
    <property type="nucleotide sequence ID" value="XM_015371586.1"/>
</dbReference>
<dbReference type="PANTHER" id="PTHR47091:SF1">
    <property type="entry name" value="ALPHA-PROTEIN KINASE 3"/>
    <property type="match status" value="1"/>
</dbReference>
<reference evidence="14" key="2">
    <citation type="submission" date="2025-09" db="UniProtKB">
        <authorList>
            <consortium name="Ensembl"/>
        </authorList>
    </citation>
    <scope>IDENTIFICATION</scope>
</reference>
<feature type="compositionally biased region" description="Basic and acidic residues" evidence="11">
    <location>
        <begin position="1584"/>
        <end position="1611"/>
    </location>
</feature>
<feature type="compositionally biased region" description="Basic and acidic residues" evidence="11">
    <location>
        <begin position="513"/>
        <end position="523"/>
    </location>
</feature>
<feature type="compositionally biased region" description="Basic and acidic residues" evidence="11">
    <location>
        <begin position="1170"/>
        <end position="1186"/>
    </location>
</feature>
<evidence type="ECO:0000256" key="6">
    <source>
        <dbReference type="ARBA" id="ARBA00022777"/>
    </source>
</evidence>
<feature type="compositionally biased region" description="Basic residues" evidence="11">
    <location>
        <begin position="1147"/>
        <end position="1158"/>
    </location>
</feature>
<feature type="region of interest" description="Disordered" evidence="11">
    <location>
        <begin position="552"/>
        <end position="616"/>
    </location>
</feature>
<feature type="region of interest" description="Disordered" evidence="11">
    <location>
        <begin position="942"/>
        <end position="982"/>
    </location>
</feature>
<name>A0A3Q2DP97_CYPVA</name>
<evidence type="ECO:0000256" key="2">
    <source>
        <dbReference type="ARBA" id="ARBA00012513"/>
    </source>
</evidence>
<proteinExistence type="inferred from homology"/>
<feature type="region of interest" description="Disordered" evidence="11">
    <location>
        <begin position="1047"/>
        <end position="1069"/>
    </location>
</feature>
<dbReference type="InterPro" id="IPR013783">
    <property type="entry name" value="Ig-like_fold"/>
</dbReference>
<feature type="region of interest" description="Disordered" evidence="11">
    <location>
        <begin position="677"/>
        <end position="705"/>
    </location>
</feature>
<protein>
    <recommendedName>
        <fullName evidence="2">non-specific serine/threonine protein kinase</fullName>
        <ecNumber evidence="2">2.7.11.1</ecNumber>
    </recommendedName>
</protein>
<dbReference type="InterPro" id="IPR007110">
    <property type="entry name" value="Ig-like_dom"/>
</dbReference>
<organism evidence="14 15">
    <name type="scientific">Cyprinodon variegatus</name>
    <name type="common">Sheepshead minnow</name>
    <dbReference type="NCBI Taxonomy" id="28743"/>
    <lineage>
        <taxon>Eukaryota</taxon>
        <taxon>Metazoa</taxon>
        <taxon>Chordata</taxon>
        <taxon>Craniata</taxon>
        <taxon>Vertebrata</taxon>
        <taxon>Euteleostomi</taxon>
        <taxon>Actinopterygii</taxon>
        <taxon>Neopterygii</taxon>
        <taxon>Teleostei</taxon>
        <taxon>Neoteleostei</taxon>
        <taxon>Acanthomorphata</taxon>
        <taxon>Ovalentaria</taxon>
        <taxon>Atherinomorphae</taxon>
        <taxon>Cyprinodontiformes</taxon>
        <taxon>Cyprinodontidae</taxon>
        <taxon>Cyprinodon</taxon>
    </lineage>
</organism>
<evidence type="ECO:0000256" key="3">
    <source>
        <dbReference type="ARBA" id="ARBA00022527"/>
    </source>
</evidence>
<feature type="region of interest" description="Disordered" evidence="11">
    <location>
        <begin position="383"/>
        <end position="406"/>
    </location>
</feature>
<dbReference type="KEGG" id="cvg:107082753"/>
<feature type="domain" description="Ig-like" evidence="12">
    <location>
        <begin position="1192"/>
        <end position="1280"/>
    </location>
</feature>
<dbReference type="Proteomes" id="UP000265020">
    <property type="component" value="Unassembled WGS sequence"/>
</dbReference>
<dbReference type="PROSITE" id="PS51158">
    <property type="entry name" value="ALPHA_KINASE"/>
    <property type="match status" value="1"/>
</dbReference>
<dbReference type="InterPro" id="IPR036179">
    <property type="entry name" value="Ig-like_dom_sf"/>
</dbReference>
<feature type="region of interest" description="Disordered" evidence="11">
    <location>
        <begin position="1551"/>
        <end position="1611"/>
    </location>
</feature>
<evidence type="ECO:0000313" key="14">
    <source>
        <dbReference type="Ensembl" id="ENSCVAP00000021621.1"/>
    </source>
</evidence>
<comment type="similarity">
    <text evidence="1">Belongs to the protein kinase superfamily. Alpha-type protein kinase family. ALPK subfamily.</text>
</comment>
<feature type="region of interest" description="Disordered" evidence="11">
    <location>
        <begin position="513"/>
        <end position="540"/>
    </location>
</feature>
<keyword evidence="7" id="KW-1015">Disulfide bond</keyword>
<evidence type="ECO:0000259" key="13">
    <source>
        <dbReference type="PROSITE" id="PS51158"/>
    </source>
</evidence>
<evidence type="ECO:0000256" key="5">
    <source>
        <dbReference type="ARBA" id="ARBA00022737"/>
    </source>
</evidence>
<dbReference type="PROSITE" id="PS50835">
    <property type="entry name" value="IG_LIKE"/>
    <property type="match status" value="2"/>
</dbReference>
<keyword evidence="8" id="KW-0393">Immunoglobulin domain</keyword>
<keyword evidence="4" id="KW-0808">Transferase</keyword>
<comment type="catalytic activity">
    <reaction evidence="9">
        <text>L-threonyl-[protein] + ATP = O-phospho-L-threonyl-[protein] + ADP + H(+)</text>
        <dbReference type="Rhea" id="RHEA:46608"/>
        <dbReference type="Rhea" id="RHEA-COMP:11060"/>
        <dbReference type="Rhea" id="RHEA-COMP:11605"/>
        <dbReference type="ChEBI" id="CHEBI:15378"/>
        <dbReference type="ChEBI" id="CHEBI:30013"/>
        <dbReference type="ChEBI" id="CHEBI:30616"/>
        <dbReference type="ChEBI" id="CHEBI:61977"/>
        <dbReference type="ChEBI" id="CHEBI:456216"/>
        <dbReference type="EC" id="2.7.11.1"/>
    </reaction>
</comment>
<evidence type="ECO:0000256" key="7">
    <source>
        <dbReference type="ARBA" id="ARBA00023157"/>
    </source>
</evidence>
<comment type="catalytic activity">
    <reaction evidence="10">
        <text>L-seryl-[protein] + ATP = O-phospho-L-seryl-[protein] + ADP + H(+)</text>
        <dbReference type="Rhea" id="RHEA:17989"/>
        <dbReference type="Rhea" id="RHEA-COMP:9863"/>
        <dbReference type="Rhea" id="RHEA-COMP:11604"/>
        <dbReference type="ChEBI" id="CHEBI:15378"/>
        <dbReference type="ChEBI" id="CHEBI:29999"/>
        <dbReference type="ChEBI" id="CHEBI:30616"/>
        <dbReference type="ChEBI" id="CHEBI:83421"/>
        <dbReference type="ChEBI" id="CHEBI:456216"/>
        <dbReference type="EC" id="2.7.11.1"/>
    </reaction>
</comment>
<sequence>MGSRRTMVCYSFGNGRSSNGNDVRGRSRSSSFSYLSNLRPENRSTFCSIMAQLAEEMQPSFVTTLKSKAVSENCNVKFTCVVTGHPVPQVTWYKDDKQLDRFCGLPKYEIFHNGQNHSLHIHNCTVDDAAIYQASATNSKGIVSCSGVLEVGEMNEFKIHQRYFAKLKQKAENKCRETQGKENLEPLRTISPDRTQRKRRSTMEAFVSTPNSIEDESNEAEGLQTECRLHEGTVEEVYKTQAPDTKETTSAELNGQINSDPENKSRTYTYDPDHKTFSSHQPKSPFVMKKIKISNNTTHPKPEKAGERNTIKNHNSFVSPVCANNIQTNGNPEEIMEVENVSDSSLSNAYSKKIKGECGQLAKEEAMFVKNQSKDENIFHKRTVSSQRDNLTTSESSAATSPKSMFEKEGKKIANHKNEGSYKDTEKCLERQNQVPHVMPAQNESCNKLRLLSIKKEDIDKAEHVRALDIEVKSNTLLDGSGCSKQLDTSCNVMDVSPQCSYGRGESLLSEKETSLCQKKESASRPAVPSEVTEADGVMNGNDAPVGLKLPLNQHNINPELPQKTDHILTSPLSGGPHPSPDGITQDTSSDSRKPNGGCTAIFTHPQKSAHRIPGHGDSIMDCNVLSVTQQSQINTAIKTFEGTKIQDEKIEIGEIHKVAVQAVNGKSSVKILEMEAETSGLHGQNQSEKTKDEGKKDSEAKSTQYPIVETKKNQSTLKVVENTHLHHKEFKSGPLETQKQTLEKTEAPNGNITFRKIPKRESKVISVAEMLRSQIKALELAQSNPVSTMSAFSNSKPDSMINAKGVGQEARNGAKINKSDKKTFKTKTETEEIIGGAPHSSLKETLMKVYQELNEREQEQNLTSDETSKTARPSHQDVVLPSIYFSVNDTATDITLPCRKVEDVMDTSRETVVSFTDKSNVNENPHSLPSENGFIKEIQSISNPPVTSPLESRSKANAENNPQAVQSNTMENSKDGTVQGPKMMSPVPQLNLNNKLEVGITVLEQHKMEEPPINSTQKLQTYLQSDRESKTNIQVKDILLREESSVIKEGSRPDPFNSLTPESSPLIKNTDVVSEIPSATPQELASGARRKITASNAKTVEAQESTSPSNSQTQKKEISVHTSTMSPSLSRRSALLQPAEEQTSVVKRHSPLLTRRKIASETQTQSKPLTEKIQPEGTSAEKDKHNPFKAPQVIRKIRGETFADGSGHLKLWCQFFNVLSDSNIKWHKNEEEIAQVTKSAGDETQVNLAIVQASCKDSGVYGCTITNEYGSDSTDFLLSADILAGMSLREDLGVGEEIEMTPLIFNKGLADSGVWGNKFFGRIMITESRIGDGCSHKVWRAKVIYGLEPVFDSGNTCIIKVRSPVIYGGKVESSLIERNLHLIKQECRIQNLAREYCKIFAAEARIIENFGPTLEVIPLYLMYRPANPIPYATVETDLIGVYKKYSALDNTGRTDVRTGSEVELKCCALQHWIFQWTSGNFLITRLEGVDTKITNVNVSVKTTGYLGLSIDGNPKVFDQFVLQHRCNYFCGLLGLKSLKVIDSLSMPARAKGSKSPLLQRKKVIGSSSPQTTRKAAGSPRIPRKAEHEDKKTHSQEKDSDASREVNKLQT</sequence>
<dbReference type="SUPFAM" id="SSF56112">
    <property type="entry name" value="Protein kinase-like (PK-like)"/>
    <property type="match status" value="1"/>
</dbReference>
<dbReference type="FunFam" id="2.60.40.10:FF:000069">
    <property type="entry name" value="Alpha-protein kinase 3"/>
    <property type="match status" value="1"/>
</dbReference>
<evidence type="ECO:0000313" key="15">
    <source>
        <dbReference type="Proteomes" id="UP000265020"/>
    </source>
</evidence>
<keyword evidence="15" id="KW-1185">Reference proteome</keyword>
<dbReference type="Gene3D" id="2.60.40.10">
    <property type="entry name" value="Immunoglobulins"/>
    <property type="match status" value="2"/>
</dbReference>
<feature type="compositionally biased region" description="Polar residues" evidence="11">
    <location>
        <begin position="942"/>
        <end position="972"/>
    </location>
</feature>
<dbReference type="Ensembl" id="ENSCVAT00000011344.1">
    <property type="protein sequence ID" value="ENSCVAP00000021621.1"/>
    <property type="gene ID" value="ENSCVAG00000003780.1"/>
</dbReference>
<feature type="compositionally biased region" description="Basic and acidic residues" evidence="11">
    <location>
        <begin position="689"/>
        <end position="701"/>
    </location>
</feature>
<dbReference type="InterPro" id="IPR011009">
    <property type="entry name" value="Kinase-like_dom_sf"/>
</dbReference>
<dbReference type="GeneID" id="107082753"/>
<evidence type="ECO:0000256" key="11">
    <source>
        <dbReference type="SAM" id="MobiDB-lite"/>
    </source>
</evidence>
<dbReference type="Pfam" id="PF02816">
    <property type="entry name" value="Alpha_kinase"/>
    <property type="match status" value="1"/>
</dbReference>
<feature type="region of interest" description="Disordered" evidence="11">
    <location>
        <begin position="194"/>
        <end position="220"/>
    </location>
</feature>
<dbReference type="GO" id="GO:0055013">
    <property type="term" value="P:cardiac muscle cell development"/>
    <property type="evidence" value="ECO:0007669"/>
    <property type="project" value="TreeGrafter"/>
</dbReference>
<keyword evidence="3" id="KW-0723">Serine/threonine-protein kinase</keyword>
<dbReference type="GO" id="GO:0005524">
    <property type="term" value="F:ATP binding"/>
    <property type="evidence" value="ECO:0007669"/>
    <property type="project" value="InterPro"/>
</dbReference>
<dbReference type="PANTHER" id="PTHR47091">
    <property type="entry name" value="ALPHA-PROTEIN KINASE 2-RELATED"/>
    <property type="match status" value="1"/>
</dbReference>
<dbReference type="InterPro" id="IPR004166">
    <property type="entry name" value="a-kinase_dom"/>
</dbReference>
<dbReference type="GeneTree" id="ENSGT00940000158534"/>
<evidence type="ECO:0000259" key="12">
    <source>
        <dbReference type="PROSITE" id="PS50835"/>
    </source>
</evidence>
<dbReference type="InterPro" id="IPR003599">
    <property type="entry name" value="Ig_sub"/>
</dbReference>
<dbReference type="Gene3D" id="3.20.200.10">
    <property type="entry name" value="MHCK/EF2 kinase"/>
    <property type="match status" value="1"/>
</dbReference>
<dbReference type="Pfam" id="PF07679">
    <property type="entry name" value="I-set"/>
    <property type="match status" value="2"/>
</dbReference>
<feature type="compositionally biased region" description="Polar residues" evidence="11">
    <location>
        <begin position="1058"/>
        <end position="1068"/>
    </location>
</feature>
<evidence type="ECO:0000256" key="8">
    <source>
        <dbReference type="ARBA" id="ARBA00023319"/>
    </source>
</evidence>
<feature type="domain" description="Alpha-type protein kinase" evidence="13">
    <location>
        <begin position="1308"/>
        <end position="1539"/>
    </location>
</feature>
<dbReference type="InterPro" id="IPR003598">
    <property type="entry name" value="Ig_sub2"/>
</dbReference>
<evidence type="ECO:0000256" key="4">
    <source>
        <dbReference type="ARBA" id="ARBA00022679"/>
    </source>
</evidence>
<feature type="compositionally biased region" description="Polar residues" evidence="11">
    <location>
        <begin position="1121"/>
        <end position="1132"/>
    </location>
</feature>
<feature type="compositionally biased region" description="Basic and acidic residues" evidence="11">
    <location>
        <begin position="240"/>
        <end position="249"/>
    </location>
</feature>